<name>A0A9P4SID8_9PEZI</name>
<sequence length="302" mass="34324">MSTSPTPRSFKRRYLACLLVATIAILFGGIANSGTQDPSVQEYYSSLESRLGYWILLGNTRHCGLYKKGQIWPFPIGTAQRAMEDHLYNRLALDNGSRVLDAGAGSGFVAIRMAEKGLNVQAIDITPIHIRDAERNVKTRCLEDRISVRFGDYHNLTEYSDGSFDGVYTMETFVHADDPLKVLRNFYRILKPGGVLVHSEADFTRNSELLQEVLRLSHCQNTLEKGALEKMLEEVGFKDVNLEDLTDEVLPLWRLFGFIGYVPYKILQFFGWHTRYTNLMAGVESYLHWGEGRYISVRAVKP</sequence>
<dbReference type="Pfam" id="PF13489">
    <property type="entry name" value="Methyltransf_23"/>
    <property type="match status" value="1"/>
</dbReference>
<dbReference type="EMBL" id="MU006089">
    <property type="protein sequence ID" value="KAF2843516.1"/>
    <property type="molecule type" value="Genomic_DNA"/>
</dbReference>
<keyword evidence="4" id="KW-1185">Reference proteome</keyword>
<accession>A0A9P4SID8</accession>
<keyword evidence="1" id="KW-0808">Transferase</keyword>
<reference evidence="3" key="1">
    <citation type="journal article" date="2020" name="Stud. Mycol.">
        <title>101 Dothideomycetes genomes: a test case for predicting lifestyles and emergence of pathogens.</title>
        <authorList>
            <person name="Haridas S."/>
            <person name="Albert R."/>
            <person name="Binder M."/>
            <person name="Bloem J."/>
            <person name="Labutti K."/>
            <person name="Salamov A."/>
            <person name="Andreopoulos B."/>
            <person name="Baker S."/>
            <person name="Barry K."/>
            <person name="Bills G."/>
            <person name="Bluhm B."/>
            <person name="Cannon C."/>
            <person name="Castanera R."/>
            <person name="Culley D."/>
            <person name="Daum C."/>
            <person name="Ezra D."/>
            <person name="Gonzalez J."/>
            <person name="Henrissat B."/>
            <person name="Kuo A."/>
            <person name="Liang C."/>
            <person name="Lipzen A."/>
            <person name="Lutzoni F."/>
            <person name="Magnuson J."/>
            <person name="Mondo S."/>
            <person name="Nolan M."/>
            <person name="Ohm R."/>
            <person name="Pangilinan J."/>
            <person name="Park H.-J."/>
            <person name="Ramirez L."/>
            <person name="Alfaro M."/>
            <person name="Sun H."/>
            <person name="Tritt A."/>
            <person name="Yoshinaga Y."/>
            <person name="Zwiers L.-H."/>
            <person name="Turgeon B."/>
            <person name="Goodwin S."/>
            <person name="Spatafora J."/>
            <person name="Crous P."/>
            <person name="Grigoriev I."/>
        </authorList>
    </citation>
    <scope>NUCLEOTIDE SEQUENCE</scope>
    <source>
        <strain evidence="3">CBS 101060</strain>
    </source>
</reference>
<evidence type="ECO:0000313" key="4">
    <source>
        <dbReference type="Proteomes" id="UP000799429"/>
    </source>
</evidence>
<organism evidence="3 4">
    <name type="scientific">Patellaria atrata CBS 101060</name>
    <dbReference type="NCBI Taxonomy" id="1346257"/>
    <lineage>
        <taxon>Eukaryota</taxon>
        <taxon>Fungi</taxon>
        <taxon>Dikarya</taxon>
        <taxon>Ascomycota</taxon>
        <taxon>Pezizomycotina</taxon>
        <taxon>Dothideomycetes</taxon>
        <taxon>Dothideomycetes incertae sedis</taxon>
        <taxon>Patellariales</taxon>
        <taxon>Patellariaceae</taxon>
        <taxon>Patellaria</taxon>
    </lineage>
</organism>
<dbReference type="Proteomes" id="UP000799429">
    <property type="component" value="Unassembled WGS sequence"/>
</dbReference>
<dbReference type="InterPro" id="IPR050447">
    <property type="entry name" value="Erg6_SMT_methyltransf"/>
</dbReference>
<evidence type="ECO:0000313" key="3">
    <source>
        <dbReference type="EMBL" id="KAF2843516.1"/>
    </source>
</evidence>
<evidence type="ECO:0000256" key="1">
    <source>
        <dbReference type="ARBA" id="ARBA00022679"/>
    </source>
</evidence>
<dbReference type="SUPFAM" id="SSF53335">
    <property type="entry name" value="S-adenosyl-L-methionine-dependent methyltransferases"/>
    <property type="match status" value="1"/>
</dbReference>
<dbReference type="GO" id="GO:0005783">
    <property type="term" value="C:endoplasmic reticulum"/>
    <property type="evidence" value="ECO:0007669"/>
    <property type="project" value="TreeGrafter"/>
</dbReference>
<dbReference type="Gene3D" id="3.40.50.150">
    <property type="entry name" value="Vaccinia Virus protein VP39"/>
    <property type="match status" value="1"/>
</dbReference>
<dbReference type="InterPro" id="IPR029063">
    <property type="entry name" value="SAM-dependent_MTases_sf"/>
</dbReference>
<gene>
    <name evidence="3" type="ORF">M501DRAFT_947046</name>
</gene>
<dbReference type="AlphaFoldDB" id="A0A9P4SID8"/>
<comment type="caution">
    <text evidence="3">The sequence shown here is derived from an EMBL/GenBank/DDBJ whole genome shotgun (WGS) entry which is preliminary data.</text>
</comment>
<dbReference type="GO" id="GO:0003838">
    <property type="term" value="F:sterol 24-C-methyltransferase activity"/>
    <property type="evidence" value="ECO:0007669"/>
    <property type="project" value="TreeGrafter"/>
</dbReference>
<dbReference type="OrthoDB" id="540004at2759"/>
<protein>
    <submittedName>
        <fullName evidence="3">Cyclopropane-fatty-acyl-phospholipid synthase</fullName>
    </submittedName>
</protein>
<comment type="similarity">
    <text evidence="2">Belongs to the class I-like SAM-binding methyltransferase superfamily. Erg6/SMT family.</text>
</comment>
<dbReference type="PANTHER" id="PTHR44068:SF1">
    <property type="entry name" value="HYPOTHETICAL LOC100005854"/>
    <property type="match status" value="1"/>
</dbReference>
<dbReference type="PANTHER" id="PTHR44068">
    <property type="entry name" value="ZGC:194242"/>
    <property type="match status" value="1"/>
</dbReference>
<dbReference type="GO" id="GO:0006696">
    <property type="term" value="P:ergosterol biosynthetic process"/>
    <property type="evidence" value="ECO:0007669"/>
    <property type="project" value="TreeGrafter"/>
</dbReference>
<evidence type="ECO:0000256" key="2">
    <source>
        <dbReference type="ARBA" id="ARBA00038188"/>
    </source>
</evidence>
<dbReference type="CDD" id="cd02440">
    <property type="entry name" value="AdoMet_MTases"/>
    <property type="match status" value="1"/>
</dbReference>
<proteinExistence type="inferred from homology"/>